<dbReference type="WBParaSite" id="scf7180000420958.g6001">
    <property type="protein sequence ID" value="scf7180000420958.g6001"/>
    <property type="gene ID" value="scf7180000420958.g6001"/>
</dbReference>
<dbReference type="AlphaFoldDB" id="A0A915NU43"/>
<feature type="region of interest" description="Disordered" evidence="1">
    <location>
        <begin position="47"/>
        <end position="66"/>
    </location>
</feature>
<organism evidence="2 3">
    <name type="scientific">Meloidogyne floridensis</name>
    <dbReference type="NCBI Taxonomy" id="298350"/>
    <lineage>
        <taxon>Eukaryota</taxon>
        <taxon>Metazoa</taxon>
        <taxon>Ecdysozoa</taxon>
        <taxon>Nematoda</taxon>
        <taxon>Chromadorea</taxon>
        <taxon>Rhabditida</taxon>
        <taxon>Tylenchina</taxon>
        <taxon>Tylenchomorpha</taxon>
        <taxon>Tylenchoidea</taxon>
        <taxon>Meloidogynidae</taxon>
        <taxon>Meloidogyninae</taxon>
        <taxon>Meloidogyne</taxon>
    </lineage>
</organism>
<accession>A0A915NU43</accession>
<proteinExistence type="predicted"/>
<feature type="compositionally biased region" description="Low complexity" evidence="1">
    <location>
        <begin position="54"/>
        <end position="66"/>
    </location>
</feature>
<sequence>MGKRLPSSTSNLHNNSTQANNLKSGSNQDCSSINSSVINETIAQITASKKNENSTSSISSLDQQSLYPNLEDCVRKTLEDAKVAENEAVEFLRSHGQQQTSNNEENENNRDTGEQQKNNQQKQHKNQNLQKLYSFFKKPLFR</sequence>
<feature type="region of interest" description="Disordered" evidence="1">
    <location>
        <begin position="1"/>
        <end position="32"/>
    </location>
</feature>
<evidence type="ECO:0000313" key="3">
    <source>
        <dbReference type="WBParaSite" id="scf7180000420958.g6001"/>
    </source>
</evidence>
<feature type="region of interest" description="Disordered" evidence="1">
    <location>
        <begin position="91"/>
        <end position="142"/>
    </location>
</feature>
<name>A0A915NU43_9BILA</name>
<dbReference type="Proteomes" id="UP000887560">
    <property type="component" value="Unplaced"/>
</dbReference>
<evidence type="ECO:0000256" key="1">
    <source>
        <dbReference type="SAM" id="MobiDB-lite"/>
    </source>
</evidence>
<keyword evidence="2" id="KW-1185">Reference proteome</keyword>
<feature type="compositionally biased region" description="Low complexity" evidence="1">
    <location>
        <begin position="115"/>
        <end position="132"/>
    </location>
</feature>
<evidence type="ECO:0000313" key="2">
    <source>
        <dbReference type="Proteomes" id="UP000887560"/>
    </source>
</evidence>
<reference evidence="3" key="1">
    <citation type="submission" date="2022-11" db="UniProtKB">
        <authorList>
            <consortium name="WormBaseParasite"/>
        </authorList>
    </citation>
    <scope>IDENTIFICATION</scope>
</reference>
<protein>
    <submittedName>
        <fullName evidence="3">Uncharacterized protein</fullName>
    </submittedName>
</protein>